<dbReference type="HOGENOM" id="CLU_1425605_0_0_7"/>
<dbReference type="SUPFAM" id="SSF55729">
    <property type="entry name" value="Acyl-CoA N-acyltransferases (Nat)"/>
    <property type="match status" value="1"/>
</dbReference>
<sequence length="190" mass="22494">MMKKSILLAICVIQTLNSNIIIRPALEPDLLEIINLDRKVSWEYFKPIFLQYTGLPLAENPEELLEKDLEFDKEMFIQSIHNQNNRYLNIAINSDKIVGFIAFRVEKSTIYIELILVDKDYRYKKIGQRLIDTMISNFKNIDSIGLIVLDKNISAIKFYQTYGFKQQEMPKDINLPKDYPHIYLFYRFDV</sequence>
<dbReference type="InterPro" id="IPR000182">
    <property type="entry name" value="GNAT_dom"/>
</dbReference>
<dbReference type="InterPro" id="IPR016181">
    <property type="entry name" value="Acyl_CoA_acyltransferase"/>
</dbReference>
<dbReference type="GO" id="GO:0016747">
    <property type="term" value="F:acyltransferase activity, transferring groups other than amino-acyl groups"/>
    <property type="evidence" value="ECO:0007669"/>
    <property type="project" value="InterPro"/>
</dbReference>
<gene>
    <name evidence="2" type="ORF">BABL1_gene_812</name>
</gene>
<dbReference type="EMBL" id="HG793133">
    <property type="protein sequence ID" value="CDK30118.1"/>
    <property type="molecule type" value="Genomic_DNA"/>
</dbReference>
<dbReference type="Proteomes" id="UP000018769">
    <property type="component" value="Chromosome I"/>
</dbReference>
<dbReference type="PROSITE" id="PS51186">
    <property type="entry name" value="GNAT"/>
    <property type="match status" value="1"/>
</dbReference>
<dbReference type="STRING" id="673862.BABL1_gene_812"/>
<organism evidence="2 3">
    <name type="scientific">Candidatus Babela massiliensis</name>
    <dbReference type="NCBI Taxonomy" id="673862"/>
    <lineage>
        <taxon>Bacteria</taxon>
        <taxon>Candidatus Babelota</taxon>
        <taxon>Candidatus Babeliae</taxon>
        <taxon>Candidatus Babeliales</taxon>
        <taxon>Candidatus Babeliaceae</taxon>
        <taxon>Candidatus Babela</taxon>
    </lineage>
</organism>
<dbReference type="RefSeq" id="WP_023790878.1">
    <property type="nucleotide sequence ID" value="NC_023003.1"/>
</dbReference>
<dbReference type="Gene3D" id="3.40.630.30">
    <property type="match status" value="1"/>
</dbReference>
<protein>
    <submittedName>
        <fullName evidence="2">Acetyltransferase GNAT family</fullName>
    </submittedName>
</protein>
<dbReference type="Pfam" id="PF13673">
    <property type="entry name" value="Acetyltransf_10"/>
    <property type="match status" value="1"/>
</dbReference>
<keyword evidence="2" id="KW-0808">Transferase</keyword>
<reference evidence="2 3" key="1">
    <citation type="journal article" date="2015" name="Biol. Direct">
        <title>Babela massiliensis, a representative of a widespread bacterial phylum with unusual adaptations to parasitism in amoebae.</title>
        <authorList>
            <person name="Pagnier I."/>
            <person name="Yutin N."/>
            <person name="Croce O."/>
            <person name="Makarova K.S."/>
            <person name="Wolf Y.I."/>
            <person name="Benamar S."/>
            <person name="Raoult D."/>
            <person name="Koonin E.V."/>
            <person name="La Scola B."/>
        </authorList>
    </citation>
    <scope>NUCLEOTIDE SEQUENCE [LARGE SCALE GENOMIC DNA]</scope>
    <source>
        <strain evidence="3">BABL1</strain>
    </source>
</reference>
<name>V6DGR9_9BACT</name>
<keyword evidence="3" id="KW-1185">Reference proteome</keyword>
<dbReference type="CDD" id="cd04301">
    <property type="entry name" value="NAT_SF"/>
    <property type="match status" value="1"/>
</dbReference>
<evidence type="ECO:0000313" key="2">
    <source>
        <dbReference type="EMBL" id="CDK30118.1"/>
    </source>
</evidence>
<feature type="domain" description="N-acetyltransferase" evidence="1">
    <location>
        <begin position="20"/>
        <end position="189"/>
    </location>
</feature>
<dbReference type="KEGG" id="dpb:BABL1_gene_812"/>
<accession>V6DGR9</accession>
<proteinExistence type="predicted"/>
<evidence type="ECO:0000313" key="3">
    <source>
        <dbReference type="Proteomes" id="UP000018769"/>
    </source>
</evidence>
<dbReference type="AlphaFoldDB" id="V6DGR9"/>
<evidence type="ECO:0000259" key="1">
    <source>
        <dbReference type="PROSITE" id="PS51186"/>
    </source>
</evidence>